<name>A0A5M9GV86_9BACI</name>
<keyword evidence="6" id="KW-1185">Reference proteome</keyword>
<dbReference type="EMBL" id="JARPRV010000042">
    <property type="protein sequence ID" value="MDG0945092.1"/>
    <property type="molecule type" value="Genomic_DNA"/>
</dbReference>
<evidence type="ECO:0000313" key="4">
    <source>
        <dbReference type="Proteomes" id="UP000194422"/>
    </source>
</evidence>
<dbReference type="Gene3D" id="1.10.287.2170">
    <property type="match status" value="1"/>
</dbReference>
<dbReference type="RefSeq" id="WP_001217523.1">
    <property type="nucleotide sequence ID" value="NZ_CMPU01000135.1"/>
</dbReference>
<organism evidence="1 5">
    <name type="scientific">Bacillus paranthracis</name>
    <dbReference type="NCBI Taxonomy" id="2026186"/>
    <lineage>
        <taxon>Bacteria</taxon>
        <taxon>Bacillati</taxon>
        <taxon>Bacillota</taxon>
        <taxon>Bacilli</taxon>
        <taxon>Bacillales</taxon>
        <taxon>Bacillaceae</taxon>
        <taxon>Bacillus</taxon>
        <taxon>Bacillus cereus group</taxon>
    </lineage>
</organism>
<protein>
    <submittedName>
        <fullName evidence="1">Resolvase</fullName>
    </submittedName>
</protein>
<dbReference type="Proteomes" id="UP000325411">
    <property type="component" value="Unassembled WGS sequence"/>
</dbReference>
<evidence type="ECO:0000313" key="1">
    <source>
        <dbReference type="EMBL" id="KAA8476714.1"/>
    </source>
</evidence>
<dbReference type="EMBL" id="VXCE01000011">
    <property type="protein sequence ID" value="KAA8476714.1"/>
    <property type="molecule type" value="Genomic_DNA"/>
</dbReference>
<reference evidence="1 5" key="2">
    <citation type="submission" date="2019-09" db="EMBL/GenBank/DDBJ databases">
        <authorList>
            <person name="Geng P."/>
            <person name="Wan X."/>
            <person name="Zhou G."/>
            <person name="Yuan Z."/>
            <person name="Hu X."/>
        </authorList>
    </citation>
    <scope>NUCLEOTIDE SEQUENCE [LARGE SCALE GENOMIC DNA]</scope>
    <source>
        <strain evidence="1 5">EFR-4</strain>
    </source>
</reference>
<reference evidence="2 6" key="3">
    <citation type="submission" date="2023-03" db="EMBL/GenBank/DDBJ databases">
        <title>Genetic diversity of Bacillus cereus sensu lato isolates from Slovenia.</title>
        <authorList>
            <person name="Abdelli M."/>
        </authorList>
    </citation>
    <scope>NUCLEOTIDE SEQUENCE [LARGE SCALE GENOMIC DNA]</scope>
    <source>
        <strain evidence="2 6">SIBC61B</strain>
    </source>
</reference>
<dbReference type="Proteomes" id="UP001221338">
    <property type="component" value="Unassembled WGS sequence"/>
</dbReference>
<evidence type="ECO:0000313" key="3">
    <source>
        <dbReference type="EMBL" id="SME25332.1"/>
    </source>
</evidence>
<reference evidence="3 4" key="1">
    <citation type="submission" date="2017-04" db="EMBL/GenBank/DDBJ databases">
        <authorList>
            <person name="Criscuolo A."/>
        </authorList>
    </citation>
    <scope>NUCLEOTIDE SEQUENCE [LARGE SCALE GENOMIC DNA]</scope>
    <source>
        <strain evidence="3">16-00174</strain>
    </source>
</reference>
<evidence type="ECO:0000313" key="6">
    <source>
        <dbReference type="Proteomes" id="UP001221338"/>
    </source>
</evidence>
<evidence type="ECO:0000313" key="5">
    <source>
        <dbReference type="Proteomes" id="UP000325411"/>
    </source>
</evidence>
<gene>
    <name evidence="3" type="ORF">BACERE00174_04217</name>
    <name evidence="1" type="ORF">FYW06_17735</name>
    <name evidence="2" type="ORF">P6U22_28630</name>
</gene>
<comment type="caution">
    <text evidence="1">The sequence shown here is derived from an EMBL/GenBank/DDBJ whole genome shotgun (WGS) entry which is preliminary data.</text>
</comment>
<evidence type="ECO:0000313" key="2">
    <source>
        <dbReference type="EMBL" id="MDG0945092.1"/>
    </source>
</evidence>
<dbReference type="Proteomes" id="UP000194422">
    <property type="component" value="Unassembled WGS sequence"/>
</dbReference>
<dbReference type="EMBL" id="FWYW01000087">
    <property type="protein sequence ID" value="SME25332.1"/>
    <property type="molecule type" value="Genomic_DNA"/>
</dbReference>
<accession>A0A5M9GV86</accession>
<sequence>MRIEHIEKNEESELVEDLIAITTSFSAKIHGKRGGRKLENAIKSVLEKGEKDENNADL</sequence>
<dbReference type="AlphaFoldDB" id="A0A5M9GV86"/>
<proteinExistence type="predicted"/>